<accession>A0A315Y265</accession>
<dbReference type="OrthoDB" id="1828376at2"/>
<protein>
    <submittedName>
        <fullName evidence="2">Attachment p12 family protein</fullName>
    </submittedName>
</protein>
<gene>
    <name evidence="2" type="ORF">IE37_00541</name>
</gene>
<comment type="caution">
    <text evidence="2">The sequence shown here is derived from an EMBL/GenBank/DDBJ whole genome shotgun (WGS) entry which is preliminary data.</text>
</comment>
<feature type="transmembrane region" description="Helical" evidence="1">
    <location>
        <begin position="6"/>
        <end position="27"/>
    </location>
</feature>
<proteinExistence type="predicted"/>
<keyword evidence="1" id="KW-1133">Transmembrane helix</keyword>
<evidence type="ECO:0000256" key="1">
    <source>
        <dbReference type="SAM" id="Phobius"/>
    </source>
</evidence>
<keyword evidence="1" id="KW-0812">Transmembrane</keyword>
<keyword evidence="1" id="KW-0472">Membrane</keyword>
<evidence type="ECO:0000313" key="2">
    <source>
        <dbReference type="EMBL" id="PWJ14557.1"/>
    </source>
</evidence>
<evidence type="ECO:0000313" key="3">
    <source>
        <dbReference type="Proteomes" id="UP000245720"/>
    </source>
</evidence>
<dbReference type="AlphaFoldDB" id="A0A315Y265"/>
<dbReference type="RefSeq" id="WP_109725434.1">
    <property type="nucleotide sequence ID" value="NZ_QGDI01000002.1"/>
</dbReference>
<sequence length="56" mass="6077">MIGWLSANLGTIIVSVILIAVVGLIIYKMIKDKKEGRSSCSHGCQNCAMKGTCHRK</sequence>
<dbReference type="Pfam" id="PF12669">
    <property type="entry name" value="FeoB_associated"/>
    <property type="match status" value="1"/>
</dbReference>
<name>A0A315Y265_RUMFL</name>
<organism evidence="2 3">
    <name type="scientific">Ruminococcus flavefaciens</name>
    <dbReference type="NCBI Taxonomy" id="1265"/>
    <lineage>
        <taxon>Bacteria</taxon>
        <taxon>Bacillati</taxon>
        <taxon>Bacillota</taxon>
        <taxon>Clostridia</taxon>
        <taxon>Eubacteriales</taxon>
        <taxon>Oscillospiraceae</taxon>
        <taxon>Ruminococcus</taxon>
    </lineage>
</organism>
<dbReference type="Proteomes" id="UP000245720">
    <property type="component" value="Unassembled WGS sequence"/>
</dbReference>
<dbReference type="EMBL" id="QGDI01000002">
    <property type="protein sequence ID" value="PWJ14557.1"/>
    <property type="molecule type" value="Genomic_DNA"/>
</dbReference>
<reference evidence="2 3" key="1">
    <citation type="submission" date="2018-05" db="EMBL/GenBank/DDBJ databases">
        <title>The Hungate 1000. A catalogue of reference genomes from the rumen microbiome.</title>
        <authorList>
            <person name="Kelly W."/>
        </authorList>
    </citation>
    <scope>NUCLEOTIDE SEQUENCE [LARGE SCALE GENOMIC DNA]</scope>
    <source>
        <strain evidence="2 3">SAb67</strain>
    </source>
</reference>